<evidence type="ECO:0000313" key="2">
    <source>
        <dbReference type="Proteomes" id="UP001433508"/>
    </source>
</evidence>
<comment type="caution">
    <text evidence="1">The sequence shown here is derived from an EMBL/GenBank/DDBJ whole genome shotgun (WGS) entry which is preliminary data.</text>
</comment>
<name>A0ACC3T6Y0_LIPKO</name>
<proteinExistence type="predicted"/>
<dbReference type="Proteomes" id="UP001433508">
    <property type="component" value="Unassembled WGS sequence"/>
</dbReference>
<gene>
    <name evidence="1" type="ORF">V1525DRAFT_417596</name>
</gene>
<protein>
    <submittedName>
        <fullName evidence="1">Acyltransferase-domain-containing protein</fullName>
    </submittedName>
</protein>
<evidence type="ECO:0000313" key="1">
    <source>
        <dbReference type="EMBL" id="KAK9239426.1"/>
    </source>
</evidence>
<dbReference type="EMBL" id="MU971346">
    <property type="protein sequence ID" value="KAK9239426.1"/>
    <property type="molecule type" value="Genomic_DNA"/>
</dbReference>
<organism evidence="1 2">
    <name type="scientific">Lipomyces kononenkoae</name>
    <name type="common">Yeast</name>
    <dbReference type="NCBI Taxonomy" id="34357"/>
    <lineage>
        <taxon>Eukaryota</taxon>
        <taxon>Fungi</taxon>
        <taxon>Dikarya</taxon>
        <taxon>Ascomycota</taxon>
        <taxon>Saccharomycotina</taxon>
        <taxon>Lipomycetes</taxon>
        <taxon>Lipomycetales</taxon>
        <taxon>Lipomycetaceae</taxon>
        <taxon>Lipomyces</taxon>
    </lineage>
</organism>
<accession>A0ACC3T6Y0</accession>
<keyword evidence="2" id="KW-1185">Reference proteome</keyword>
<keyword evidence="1" id="KW-0808">Transferase</keyword>
<reference evidence="2" key="1">
    <citation type="journal article" date="2024" name="Front. Bioeng. Biotechnol.">
        <title>Genome-scale model development and genomic sequencing of the oleaginous clade Lipomyces.</title>
        <authorList>
            <person name="Czajka J.J."/>
            <person name="Han Y."/>
            <person name="Kim J."/>
            <person name="Mondo S.J."/>
            <person name="Hofstad B.A."/>
            <person name="Robles A."/>
            <person name="Haridas S."/>
            <person name="Riley R."/>
            <person name="LaButti K."/>
            <person name="Pangilinan J."/>
            <person name="Andreopoulos W."/>
            <person name="Lipzen A."/>
            <person name="Yan J."/>
            <person name="Wang M."/>
            <person name="Ng V."/>
            <person name="Grigoriev I.V."/>
            <person name="Spatafora J.W."/>
            <person name="Magnuson J.K."/>
            <person name="Baker S.E."/>
            <person name="Pomraning K.R."/>
        </authorList>
    </citation>
    <scope>NUCLEOTIDE SEQUENCE [LARGE SCALE GENOMIC DNA]</scope>
    <source>
        <strain evidence="2">CBS 7786</strain>
    </source>
</reference>
<sequence length="411" mass="47604">MPVVAPTADIELSSLASSTTSFTSSPIDGSDPVSPVSSAASSVVLKRVPTSMASLPKRPFVLQAVRFVTFVVYFTSAVFSINFTQLLGLPIRLFSKDWFHAYVDYTKQSFGLVLATMTQWWSPTPVHVVCDRTVAGLMTITEDGRLATKFGERIILIANHQIYSDWLYMWWIAYTEQLHGSIYIILKESLKNVPFIGWGMQYFRFIFMSRKWENDESRLKKALVDISKDTHWPAWLLIFPEGTNFTQNGINNSRKYAQKFGFREPQHVLLPRARGLYFVLKNFNVPYLYDCTVAYEGVPRGGFGQDYFTLSSIYFQGRPPKSVHMHWRRFPRSSIPLDDESEFERWLQKRWMEKDELLEDYYLNGHFDGEESIDTEVRLKKKREILQVYAVPAAFILCVNVAWKAWKLLSH</sequence>
<keyword evidence="1" id="KW-0012">Acyltransferase</keyword>